<accession>A0A7X5ZWR8</accession>
<dbReference type="Proteomes" id="UP000564677">
    <property type="component" value="Unassembled WGS sequence"/>
</dbReference>
<reference evidence="1 2" key="1">
    <citation type="submission" date="2020-03" db="EMBL/GenBank/DDBJ databases">
        <title>Genomic Encyclopedia of Type Strains, Phase IV (KMG-IV): sequencing the most valuable type-strain genomes for metagenomic binning, comparative biology and taxonomic classification.</title>
        <authorList>
            <person name="Goeker M."/>
        </authorList>
    </citation>
    <scope>NUCLEOTIDE SEQUENCE [LARGE SCALE GENOMIC DNA]</scope>
    <source>
        <strain evidence="1 2">DSM 4733</strain>
    </source>
</reference>
<organism evidence="1 2">
    <name type="scientific">Sphingomonas leidyi</name>
    <dbReference type="NCBI Taxonomy" id="68569"/>
    <lineage>
        <taxon>Bacteria</taxon>
        <taxon>Pseudomonadati</taxon>
        <taxon>Pseudomonadota</taxon>
        <taxon>Alphaproteobacteria</taxon>
        <taxon>Sphingomonadales</taxon>
        <taxon>Sphingomonadaceae</taxon>
        <taxon>Sphingomonas</taxon>
    </lineage>
</organism>
<dbReference type="AlphaFoldDB" id="A0A7X5ZWR8"/>
<gene>
    <name evidence="1" type="ORF">FHR20_003483</name>
</gene>
<proteinExistence type="predicted"/>
<sequence length="120" mass="14212">MFEWIEEYAKHATLNFGQALQGLRYLLTHPRVDRVAERGSLGHAWLSLKMRSGLVANDLFFAILPPRWHHSREELAGFRAVPFRRWFQYGYCAWRFTDTGALREDLSGVDRRWDPRCDDE</sequence>
<keyword evidence="2" id="KW-1185">Reference proteome</keyword>
<comment type="caution">
    <text evidence="1">The sequence shown here is derived from an EMBL/GenBank/DDBJ whole genome shotgun (WGS) entry which is preliminary data.</text>
</comment>
<dbReference type="EMBL" id="JAASQV010000003">
    <property type="protein sequence ID" value="NIJ66510.1"/>
    <property type="molecule type" value="Genomic_DNA"/>
</dbReference>
<name>A0A7X5ZWR8_9SPHN</name>
<protein>
    <submittedName>
        <fullName evidence="1">Uncharacterized protein</fullName>
    </submittedName>
</protein>
<evidence type="ECO:0000313" key="2">
    <source>
        <dbReference type="Proteomes" id="UP000564677"/>
    </source>
</evidence>
<evidence type="ECO:0000313" key="1">
    <source>
        <dbReference type="EMBL" id="NIJ66510.1"/>
    </source>
</evidence>
<dbReference type="RefSeq" id="WP_167300831.1">
    <property type="nucleotide sequence ID" value="NZ_CP170557.1"/>
</dbReference>